<feature type="region of interest" description="Disordered" evidence="1">
    <location>
        <begin position="81"/>
        <end position="100"/>
    </location>
</feature>
<evidence type="ECO:0000313" key="2">
    <source>
        <dbReference type="EMBL" id="HJH44444.1"/>
    </source>
</evidence>
<gene>
    <name evidence="2" type="ORF">K8V16_11710</name>
</gene>
<sequence>MDVGHIERLHDSGEYTTTVLPPPLRGDSGLGSFVDFCKDFRLANGFAAFDGTWDSVALVRNGAIRSFLSGFLSLRVLGHQNRSSNENPCSEKAMSLSTAV</sequence>
<dbReference type="AlphaFoldDB" id="A0A9D2VMM8"/>
<proteinExistence type="predicted"/>
<evidence type="ECO:0000256" key="1">
    <source>
        <dbReference type="SAM" id="MobiDB-lite"/>
    </source>
</evidence>
<protein>
    <submittedName>
        <fullName evidence="2">Uncharacterized protein</fullName>
    </submittedName>
</protein>
<dbReference type="Proteomes" id="UP000789325">
    <property type="component" value="Unassembled WGS sequence"/>
</dbReference>
<reference evidence="2" key="2">
    <citation type="submission" date="2021-09" db="EMBL/GenBank/DDBJ databases">
        <authorList>
            <person name="Gilroy R."/>
        </authorList>
    </citation>
    <scope>NUCLEOTIDE SEQUENCE</scope>
    <source>
        <strain evidence="2">USAMLcec12-2067</strain>
    </source>
</reference>
<dbReference type="RefSeq" id="WP_157941043.1">
    <property type="nucleotide sequence ID" value="NZ_PPEL01000048.1"/>
</dbReference>
<accession>A0A9D2VMM8</accession>
<organism evidence="2 3">
    <name type="scientific">Rubneribacter badeniensis</name>
    <dbReference type="NCBI Taxonomy" id="2070688"/>
    <lineage>
        <taxon>Bacteria</taxon>
        <taxon>Bacillati</taxon>
        <taxon>Actinomycetota</taxon>
        <taxon>Coriobacteriia</taxon>
        <taxon>Eggerthellales</taxon>
        <taxon>Eggerthellaceae</taxon>
        <taxon>Rubneribacter</taxon>
    </lineage>
</organism>
<comment type="caution">
    <text evidence="2">The sequence shown here is derived from an EMBL/GenBank/DDBJ whole genome shotgun (WGS) entry which is preliminary data.</text>
</comment>
<reference evidence="2" key="1">
    <citation type="journal article" date="2021" name="PeerJ">
        <title>Extensive microbial diversity within the chicken gut microbiome revealed by metagenomics and culture.</title>
        <authorList>
            <person name="Gilroy R."/>
            <person name="Ravi A."/>
            <person name="Getino M."/>
            <person name="Pursley I."/>
            <person name="Horton D.L."/>
            <person name="Alikhan N.F."/>
            <person name="Baker D."/>
            <person name="Gharbi K."/>
            <person name="Hall N."/>
            <person name="Watson M."/>
            <person name="Adriaenssens E.M."/>
            <person name="Foster-Nyarko E."/>
            <person name="Jarju S."/>
            <person name="Secka A."/>
            <person name="Antonio M."/>
            <person name="Oren A."/>
            <person name="Chaudhuri R.R."/>
            <person name="La Ragione R."/>
            <person name="Hildebrand F."/>
            <person name="Pallen M.J."/>
        </authorList>
    </citation>
    <scope>NUCLEOTIDE SEQUENCE</scope>
    <source>
        <strain evidence="2">USAMLcec12-2067</strain>
    </source>
</reference>
<name>A0A9D2VMM8_9ACTN</name>
<dbReference type="EMBL" id="DYZL01000238">
    <property type="protein sequence ID" value="HJH44444.1"/>
    <property type="molecule type" value="Genomic_DNA"/>
</dbReference>
<evidence type="ECO:0000313" key="3">
    <source>
        <dbReference type="Proteomes" id="UP000789325"/>
    </source>
</evidence>